<dbReference type="InterPro" id="IPR036909">
    <property type="entry name" value="Cyt_c-like_dom_sf"/>
</dbReference>
<dbReference type="PROSITE" id="PS51007">
    <property type="entry name" value="CYTC"/>
    <property type="match status" value="1"/>
</dbReference>
<dbReference type="RefSeq" id="WP_103726715.1">
    <property type="nucleotide sequence ID" value="NZ_PQNY01000014.1"/>
</dbReference>
<evidence type="ECO:0000259" key="7">
    <source>
        <dbReference type="PROSITE" id="PS51007"/>
    </source>
</evidence>
<feature type="transmembrane region" description="Helical" evidence="6">
    <location>
        <begin position="38"/>
        <end position="61"/>
    </location>
</feature>
<evidence type="ECO:0000256" key="2">
    <source>
        <dbReference type="ARBA" id="ARBA00022723"/>
    </source>
</evidence>
<dbReference type="AlphaFoldDB" id="A0A2S4N5T3"/>
<evidence type="ECO:0000256" key="1">
    <source>
        <dbReference type="ARBA" id="ARBA00022617"/>
    </source>
</evidence>
<dbReference type="InterPro" id="IPR050597">
    <property type="entry name" value="Cytochrome_c_Oxidase_Subunit"/>
</dbReference>
<protein>
    <submittedName>
        <fullName evidence="8">Cytochrome c oxidase cbb3-type subunit 3</fullName>
    </submittedName>
</protein>
<dbReference type="GO" id="GO:0046872">
    <property type="term" value="F:metal ion binding"/>
    <property type="evidence" value="ECO:0007669"/>
    <property type="project" value="UniProtKB-KW"/>
</dbReference>
<dbReference type="SUPFAM" id="SSF46626">
    <property type="entry name" value="Cytochrome c"/>
    <property type="match status" value="1"/>
</dbReference>
<dbReference type="Gene3D" id="1.10.760.10">
    <property type="entry name" value="Cytochrome c-like domain"/>
    <property type="match status" value="1"/>
</dbReference>
<dbReference type="PANTHER" id="PTHR33751:SF1">
    <property type="entry name" value="CBB3-TYPE CYTOCHROME C OXIDASE SUBUNIT FIXP"/>
    <property type="match status" value="1"/>
</dbReference>
<keyword evidence="2 4" id="KW-0479">Metal-binding</keyword>
<sequence length="320" mass="35422">MKKLIPSYVRIPLIFAIVFAALEYFIDSGDKPAFIKYPMVSIFLAVFLFLLIAIEIVLNAIDKVTYHLLTEEQKQQLNEAQSLPFTESAFYKGVVSKLTRSKGIEQESDVMLDHDYDGIKELDNVLPPWWVYLFYATVLFAGIYLVRFHMLGADNQALEYTKSVEEAKLAVAEYQKSAPDLMTKDKVTLLTDKESLAQGKAIFQNTCVACHRADAGGQIGPNLTDDMWINGGGIKNVFNTIMEGGRDGKGMQAWKSTIKPTDIQKIASYVLSLQGSNPKDPKPTEPEAKKWVEEGAPAATPADAKATDSTKVADATPVKK</sequence>
<evidence type="ECO:0000256" key="5">
    <source>
        <dbReference type="SAM" id="MobiDB-lite"/>
    </source>
</evidence>
<keyword evidence="6" id="KW-0812">Transmembrane</keyword>
<feature type="domain" description="Cytochrome c" evidence="7">
    <location>
        <begin position="194"/>
        <end position="274"/>
    </location>
</feature>
<evidence type="ECO:0000313" key="8">
    <source>
        <dbReference type="EMBL" id="POS01082.1"/>
    </source>
</evidence>
<organism evidence="8 9">
    <name type="scientific">Flavobacterium croceum DSM 17960</name>
    <dbReference type="NCBI Taxonomy" id="1121886"/>
    <lineage>
        <taxon>Bacteria</taxon>
        <taxon>Pseudomonadati</taxon>
        <taxon>Bacteroidota</taxon>
        <taxon>Flavobacteriia</taxon>
        <taxon>Flavobacteriales</taxon>
        <taxon>Flavobacteriaceae</taxon>
        <taxon>Flavobacterium</taxon>
    </lineage>
</organism>
<dbReference type="Pfam" id="PF13442">
    <property type="entry name" value="Cytochrome_CBB3"/>
    <property type="match status" value="1"/>
</dbReference>
<dbReference type="OrthoDB" id="9811281at2"/>
<dbReference type="GO" id="GO:0020037">
    <property type="term" value="F:heme binding"/>
    <property type="evidence" value="ECO:0007669"/>
    <property type="project" value="InterPro"/>
</dbReference>
<accession>A0A2S4N5T3</accession>
<feature type="transmembrane region" description="Helical" evidence="6">
    <location>
        <begin position="6"/>
        <end position="26"/>
    </location>
</feature>
<proteinExistence type="predicted"/>
<dbReference type="PANTHER" id="PTHR33751">
    <property type="entry name" value="CBB3-TYPE CYTOCHROME C OXIDASE SUBUNIT FIXP"/>
    <property type="match status" value="1"/>
</dbReference>
<dbReference type="Gene3D" id="6.10.280.130">
    <property type="match status" value="1"/>
</dbReference>
<dbReference type="EMBL" id="PQNY01000014">
    <property type="protein sequence ID" value="POS01082.1"/>
    <property type="molecule type" value="Genomic_DNA"/>
</dbReference>
<dbReference type="InterPro" id="IPR038414">
    <property type="entry name" value="CcoP_N_sf"/>
</dbReference>
<keyword evidence="3 4" id="KW-0408">Iron</keyword>
<dbReference type="Proteomes" id="UP000237056">
    <property type="component" value="Unassembled WGS sequence"/>
</dbReference>
<feature type="transmembrane region" description="Helical" evidence="6">
    <location>
        <begin position="129"/>
        <end position="146"/>
    </location>
</feature>
<keyword evidence="6" id="KW-0472">Membrane</keyword>
<keyword evidence="9" id="KW-1185">Reference proteome</keyword>
<feature type="compositionally biased region" description="Basic and acidic residues" evidence="5">
    <location>
        <begin position="279"/>
        <end position="293"/>
    </location>
</feature>
<dbReference type="InterPro" id="IPR009056">
    <property type="entry name" value="Cyt_c-like_dom"/>
</dbReference>
<gene>
    <name evidence="8" type="ORF">Q361_11428</name>
</gene>
<feature type="region of interest" description="Disordered" evidence="5">
    <location>
        <begin position="273"/>
        <end position="320"/>
    </location>
</feature>
<dbReference type="GO" id="GO:0009055">
    <property type="term" value="F:electron transfer activity"/>
    <property type="evidence" value="ECO:0007669"/>
    <property type="project" value="InterPro"/>
</dbReference>
<comment type="caution">
    <text evidence="8">The sequence shown here is derived from an EMBL/GenBank/DDBJ whole genome shotgun (WGS) entry which is preliminary data.</text>
</comment>
<evidence type="ECO:0000256" key="4">
    <source>
        <dbReference type="PROSITE-ProRule" id="PRU00433"/>
    </source>
</evidence>
<keyword evidence="6" id="KW-1133">Transmembrane helix</keyword>
<evidence type="ECO:0000256" key="6">
    <source>
        <dbReference type="SAM" id="Phobius"/>
    </source>
</evidence>
<dbReference type="InterPro" id="IPR032858">
    <property type="entry name" value="CcoP_N"/>
</dbReference>
<evidence type="ECO:0000256" key="3">
    <source>
        <dbReference type="ARBA" id="ARBA00023004"/>
    </source>
</evidence>
<keyword evidence="1 4" id="KW-0349">Heme</keyword>
<evidence type="ECO:0000313" key="9">
    <source>
        <dbReference type="Proteomes" id="UP000237056"/>
    </source>
</evidence>
<reference evidence="8 9" key="1">
    <citation type="submission" date="2018-01" db="EMBL/GenBank/DDBJ databases">
        <title>Genomic Encyclopedia of Type Strains, Phase I: the one thousand microbial genomes (KMG-I) project.</title>
        <authorList>
            <person name="Goeker M."/>
        </authorList>
    </citation>
    <scope>NUCLEOTIDE SEQUENCE [LARGE SCALE GENOMIC DNA]</scope>
    <source>
        <strain evidence="8 9">DSM 17960</strain>
    </source>
</reference>
<name>A0A2S4N5T3_9FLAO</name>
<dbReference type="Pfam" id="PF14715">
    <property type="entry name" value="FixP_N"/>
    <property type="match status" value="1"/>
</dbReference>